<keyword evidence="3" id="KW-1185">Reference proteome</keyword>
<name>A0A087URN4_STEMI</name>
<gene>
    <name evidence="2" type="ORF">X975_07374</name>
</gene>
<dbReference type="AlphaFoldDB" id="A0A087URN4"/>
<accession>A0A087URN4</accession>
<organism evidence="2 3">
    <name type="scientific">Stegodyphus mimosarum</name>
    <name type="common">African social velvet spider</name>
    <dbReference type="NCBI Taxonomy" id="407821"/>
    <lineage>
        <taxon>Eukaryota</taxon>
        <taxon>Metazoa</taxon>
        <taxon>Ecdysozoa</taxon>
        <taxon>Arthropoda</taxon>
        <taxon>Chelicerata</taxon>
        <taxon>Arachnida</taxon>
        <taxon>Araneae</taxon>
        <taxon>Araneomorphae</taxon>
        <taxon>Entelegynae</taxon>
        <taxon>Eresoidea</taxon>
        <taxon>Eresidae</taxon>
        <taxon>Stegodyphus</taxon>
    </lineage>
</organism>
<evidence type="ECO:0000313" key="2">
    <source>
        <dbReference type="EMBL" id="KFM80023.1"/>
    </source>
</evidence>
<feature type="non-terminal residue" evidence="2">
    <location>
        <position position="114"/>
    </location>
</feature>
<proteinExistence type="predicted"/>
<dbReference type="Proteomes" id="UP000054359">
    <property type="component" value="Unassembled WGS sequence"/>
</dbReference>
<evidence type="ECO:0000313" key="3">
    <source>
        <dbReference type="Proteomes" id="UP000054359"/>
    </source>
</evidence>
<evidence type="ECO:0000256" key="1">
    <source>
        <dbReference type="SAM" id="Phobius"/>
    </source>
</evidence>
<reference evidence="2 3" key="1">
    <citation type="submission" date="2013-11" db="EMBL/GenBank/DDBJ databases">
        <title>Genome sequencing of Stegodyphus mimosarum.</title>
        <authorList>
            <person name="Bechsgaard J."/>
        </authorList>
    </citation>
    <scope>NUCLEOTIDE SEQUENCE [LARGE SCALE GENOMIC DNA]</scope>
</reference>
<keyword evidence="1" id="KW-0812">Transmembrane</keyword>
<dbReference type="EMBL" id="KK121221">
    <property type="protein sequence ID" value="KFM80023.1"/>
    <property type="molecule type" value="Genomic_DNA"/>
</dbReference>
<dbReference type="OrthoDB" id="6427442at2759"/>
<keyword evidence="1" id="KW-0472">Membrane</keyword>
<feature type="transmembrane region" description="Helical" evidence="1">
    <location>
        <begin position="33"/>
        <end position="51"/>
    </location>
</feature>
<dbReference type="OMA" id="FFRTHFR"/>
<protein>
    <submittedName>
        <fullName evidence="2">Uncharacterized protein</fullName>
    </submittedName>
</protein>
<keyword evidence="1" id="KW-1133">Transmembrane helix</keyword>
<sequence>MGLIRHYLRVFFRSHFKPMDVGYAKRGVKISKVIYFLSAWSLFIYTIYIYSRKYDAIKDSPYAHGQIITAYDLVKKHGSSSKGSVIYHIGMKGIEKEVVSLEDLENENNCKACK</sequence>